<sequence>MAGWDSLAGYLTHKPGGTLGRLQIKRRRWFVYNEQLSQLMAYSTEAEYLSRKDAVESIPIRGATISLSDSQTNQFVVISNNKEYVLIADTHEAMMVWLSVLQAKRDALDANTISIARTVYQANCRSQGSEFKNSLLSSQFMRESQEEYDLYCGLLNFRKQRLHSLPSSDTTRKSSNSSSAHTESFIWHRANSDSSDCHDTRASISESLLLTNKCTSTKDRTRAFSDTECQDDFKFQLLCVSCKIEYQVFQMVREVKRQLANALNNESLLKLKLQAALEQITELKSKLNLDPKISLKNLEEKAKILENKNHFLNQEILKVSQLWQQDHQRLLDLQSLLFDQEVKMKQLCQDYVLLFQSSLLTEDGNFVSKPVGGARHKQRIHKMINEARRLNPSLPSVDGLLKAGGHIDCYGFRFLPEDDTSVLHYLCGQMCHHFDLQLLQIDSQYAIWKKLLVEGLPRKKELKNLLRSGIIPNFRSILWAMLIHQKIAHTMKERGDHYYNYLISLAPESSSLRHSCRQISLDLLRTMPDNIHFCDINADGVQKMQEVLQAFCLHKPDTAYCQGMNFVVAVSLLFLEPANSFWFLVALTEEYFQAHYFDQALIGAQADQLVLKDLLREKLPKLSEHLEKHDIELCTVTLNWFLALFFDCVPFRTLLRIWDCFLLEGPKVLFRFSIALLKINEAVILQNQDSVAIMKQIKLAAKTAHDVDLLVKVAFEELEPFINRSDIAVKQSCYQKMLKETQKRRAMEKQILDVKEKLLQDLNEQNRITISCATSYDRDKLWLCQGDQTQTQIINVNGSERTMYNLNIELNSRVMCIHTASEKVVLIGTISHMVHAFNVLSRDEIWKFEVNDAVLALCSQKINGRICAYACLADGTIAILENINFSTISLPMISYIKISSCPISCALLIDEYLWCTASNRVIILNTKTLDITDQFSVTANSMDVISNVIDDEYGVWLTISGSSVIQVWDRVSLVCILMYDVANQHYPHKTRDENYCSTSHITALLPFKNVLWVGTADGNLFLFDILQVPNGRSVNADSPVSEGENGITLIQSPASNKCTSKTARDRSDSGYQTIGVEGQQTLTATSTSDFSISSKHRTSIEVYTPKFKWFSNENNVVALSCQPDAKDRTGFTAVENSSSLLDSVSLVQKSGIMPKETNFVEMFTNSNLPVCKCLAEPKLKCSCAHMKRRHTLPCMKNGGLPLILERRNTVNKISNKKICNGQQTKHFGSFNDVSHLLSTSKESLLGSSFCDSYEYDDVFVTYKDDDHLTAGSLMDYNFNAIGSTTESSNPKTRKNYVKSNRLHNSHLCISIPIEVSINEALMENRPTNSVWSSIDDLSTPSHVECDSVQDTENNMDYLKLNMDLPYYNAKSSDSGSCVSFASSNAPYTLNLTISEKLKLADLPIRVLTAISCLLVKNWSDSVITGMPLFPREYDEYIAIVSCSGGCCDDEAVLLWTMEDNTMWTNDPVIQVCPYTNEIKPSGYTRARLPRRSSCTSIVNDSRNIRLISEKERKKISR</sequence>
<dbReference type="Gene3D" id="1.10.8.270">
    <property type="entry name" value="putative rabgap domain of human tbc1 domain family member 14 like domains"/>
    <property type="match status" value="1"/>
</dbReference>
<proteinExistence type="predicted"/>
<dbReference type="PROSITE" id="PS50003">
    <property type="entry name" value="PH_DOMAIN"/>
    <property type="match status" value="1"/>
</dbReference>
<evidence type="ECO:0000259" key="2">
    <source>
        <dbReference type="PROSITE" id="PS50003"/>
    </source>
</evidence>
<dbReference type="InterPro" id="IPR011047">
    <property type="entry name" value="Quinoprotein_ADH-like_sf"/>
</dbReference>
<dbReference type="EnsemblMetazoa" id="SMAR010165-RA">
    <property type="protein sequence ID" value="SMAR010165-PA"/>
    <property type="gene ID" value="SMAR010165"/>
</dbReference>
<comment type="subcellular location">
    <subcellularLocation>
        <location evidence="1">Cytoplasm</location>
        <location evidence="1">Cytoskeleton</location>
        <location evidence="1">Microtubule organizing center</location>
        <location evidence="1">Centrosome</location>
    </subcellularLocation>
</comment>
<dbReference type="PROSITE" id="PS50086">
    <property type="entry name" value="TBC_RABGAP"/>
    <property type="match status" value="1"/>
</dbReference>
<dbReference type="Gene3D" id="2.130.10.10">
    <property type="entry name" value="YVTN repeat-like/Quinoprotein amine dehydrogenase"/>
    <property type="match status" value="1"/>
</dbReference>
<dbReference type="STRING" id="126957.T1J8X5"/>
<dbReference type="GO" id="GO:0005813">
    <property type="term" value="C:centrosome"/>
    <property type="evidence" value="ECO:0007669"/>
    <property type="project" value="UniProtKB-SubCell"/>
</dbReference>
<dbReference type="GO" id="GO:0031267">
    <property type="term" value="F:small GTPase binding"/>
    <property type="evidence" value="ECO:0007669"/>
    <property type="project" value="TreeGrafter"/>
</dbReference>
<dbReference type="PANTHER" id="PTHR47219">
    <property type="entry name" value="RAB GTPASE-ACTIVATING PROTEIN 1-LIKE"/>
    <property type="match status" value="1"/>
</dbReference>
<dbReference type="FunFam" id="1.10.8.270:FF:000026">
    <property type="entry name" value="TBC (Tre-2/Bub2/Cdc16) domain family"/>
    <property type="match status" value="1"/>
</dbReference>
<reference evidence="5" key="1">
    <citation type="submission" date="2011-05" db="EMBL/GenBank/DDBJ databases">
        <authorList>
            <person name="Richards S.R."/>
            <person name="Qu J."/>
            <person name="Jiang H."/>
            <person name="Jhangiani S.N."/>
            <person name="Agravi P."/>
            <person name="Goodspeed R."/>
            <person name="Gross S."/>
            <person name="Mandapat C."/>
            <person name="Jackson L."/>
            <person name="Mathew T."/>
            <person name="Pu L."/>
            <person name="Thornton R."/>
            <person name="Saada N."/>
            <person name="Wilczek-Boney K.B."/>
            <person name="Lee S."/>
            <person name="Kovar C."/>
            <person name="Wu Y."/>
            <person name="Scherer S.E."/>
            <person name="Worley K.C."/>
            <person name="Muzny D.M."/>
            <person name="Gibbs R."/>
        </authorList>
    </citation>
    <scope>NUCLEOTIDE SEQUENCE</scope>
    <source>
        <strain evidence="5">Brora</strain>
    </source>
</reference>
<dbReference type="SUPFAM" id="SSF47923">
    <property type="entry name" value="Ypt/Rab-GAP domain of gyp1p"/>
    <property type="match status" value="2"/>
</dbReference>
<dbReference type="InterPro" id="IPR011993">
    <property type="entry name" value="PH-like_dom_sf"/>
</dbReference>
<evidence type="ECO:0000256" key="1">
    <source>
        <dbReference type="ARBA" id="ARBA00004300"/>
    </source>
</evidence>
<dbReference type="Gene3D" id="2.30.29.30">
    <property type="entry name" value="Pleckstrin-homology domain (PH domain)/Phosphotyrosine-binding domain (PTB)"/>
    <property type="match status" value="1"/>
</dbReference>
<dbReference type="InterPro" id="IPR015943">
    <property type="entry name" value="WD40/YVTN_repeat-like_dom_sf"/>
</dbReference>
<dbReference type="Pfam" id="PF00169">
    <property type="entry name" value="PH"/>
    <property type="match status" value="1"/>
</dbReference>
<keyword evidence="5" id="KW-1185">Reference proteome</keyword>
<feature type="domain" description="Rab-GAP TBC" evidence="3">
    <location>
        <begin position="469"/>
        <end position="665"/>
    </location>
</feature>
<dbReference type="InterPro" id="IPR001849">
    <property type="entry name" value="PH_domain"/>
</dbReference>
<dbReference type="InterPro" id="IPR050302">
    <property type="entry name" value="Rab_GAP_TBC_domain"/>
</dbReference>
<protein>
    <recommendedName>
        <fullName evidence="6">TBC1 domain family member 2B</fullName>
    </recommendedName>
</protein>
<evidence type="ECO:0008006" key="6">
    <source>
        <dbReference type="Google" id="ProtNLM"/>
    </source>
</evidence>
<evidence type="ECO:0000313" key="5">
    <source>
        <dbReference type="Proteomes" id="UP000014500"/>
    </source>
</evidence>
<reference evidence="4" key="2">
    <citation type="submission" date="2015-02" db="UniProtKB">
        <authorList>
            <consortium name="EnsemblMetazoa"/>
        </authorList>
    </citation>
    <scope>IDENTIFICATION</scope>
</reference>
<dbReference type="SUPFAM" id="SSF50998">
    <property type="entry name" value="Quinoprotein alcohol dehydrogenase-like"/>
    <property type="match status" value="1"/>
</dbReference>
<dbReference type="InterPro" id="IPR035969">
    <property type="entry name" value="Rab-GAP_TBC_sf"/>
</dbReference>
<feature type="domain" description="PH" evidence="2">
    <location>
        <begin position="4"/>
        <end position="106"/>
    </location>
</feature>
<accession>T1J8X5</accession>
<dbReference type="PhylomeDB" id="T1J8X5"/>
<dbReference type="SUPFAM" id="SSF50729">
    <property type="entry name" value="PH domain-like"/>
    <property type="match status" value="1"/>
</dbReference>
<dbReference type="OMA" id="MPHNIHF"/>
<name>T1J8X5_STRMM</name>
<dbReference type="PANTHER" id="PTHR47219:SF20">
    <property type="entry name" value="TBC1 DOMAIN FAMILY MEMBER 2B"/>
    <property type="match status" value="1"/>
</dbReference>
<dbReference type="Gene3D" id="1.10.472.80">
    <property type="entry name" value="Ypt/Rab-GAP domain of gyp1p, domain 3"/>
    <property type="match status" value="1"/>
</dbReference>
<dbReference type="HOGENOM" id="CLU_253602_0_0_1"/>
<dbReference type="GO" id="GO:0005096">
    <property type="term" value="F:GTPase activator activity"/>
    <property type="evidence" value="ECO:0007669"/>
    <property type="project" value="TreeGrafter"/>
</dbReference>
<dbReference type="Pfam" id="PF00566">
    <property type="entry name" value="RabGAP-TBC"/>
    <property type="match status" value="1"/>
</dbReference>
<dbReference type="SMART" id="SM00164">
    <property type="entry name" value="TBC"/>
    <property type="match status" value="1"/>
</dbReference>
<dbReference type="eggNOG" id="KOG2058">
    <property type="taxonomic scope" value="Eukaryota"/>
</dbReference>
<organism evidence="4 5">
    <name type="scientific">Strigamia maritima</name>
    <name type="common">European centipede</name>
    <name type="synonym">Geophilus maritimus</name>
    <dbReference type="NCBI Taxonomy" id="126957"/>
    <lineage>
        <taxon>Eukaryota</taxon>
        <taxon>Metazoa</taxon>
        <taxon>Ecdysozoa</taxon>
        <taxon>Arthropoda</taxon>
        <taxon>Myriapoda</taxon>
        <taxon>Chilopoda</taxon>
        <taxon>Pleurostigmophora</taxon>
        <taxon>Geophilomorpha</taxon>
        <taxon>Linotaeniidae</taxon>
        <taxon>Strigamia</taxon>
    </lineage>
</organism>
<dbReference type="SMART" id="SM00233">
    <property type="entry name" value="PH"/>
    <property type="match status" value="1"/>
</dbReference>
<dbReference type="Pfam" id="PF19056">
    <property type="entry name" value="WD40_2"/>
    <property type="match status" value="1"/>
</dbReference>
<dbReference type="Proteomes" id="UP000014500">
    <property type="component" value="Unassembled WGS sequence"/>
</dbReference>
<evidence type="ECO:0000313" key="4">
    <source>
        <dbReference type="EnsemblMetazoa" id="SMAR010165-PA"/>
    </source>
</evidence>
<dbReference type="EMBL" id="JH431968">
    <property type="status" value="NOT_ANNOTATED_CDS"/>
    <property type="molecule type" value="Genomic_DNA"/>
</dbReference>
<dbReference type="InterPro" id="IPR000195">
    <property type="entry name" value="Rab-GAP-TBC_dom"/>
</dbReference>
<evidence type="ECO:0000259" key="3">
    <source>
        <dbReference type="PROSITE" id="PS50086"/>
    </source>
</evidence>